<sequence length="1170" mass="126491">MASVATRHGDPSGSSSASGSASKQATISRKRTNGSNSKDDAKMIGQWRIGRTIGKGSSGRVKIAKHSITGKYAAIKIVPKGLILNSRMSMSEAGAKSDKILLGIEREIVIMKLIDHPNVLNLYDVWETSSELYLIMEYVPGGELFDYLVKRGRLPISEALHYFQQIIHAVDYCHRFNICHRDLKPENLLLDKDKNIKVADFGMAAWEAGERMLETSCGSPHYASPEIVAGKAYHGSSSDIWSCGIILFALLTGRLPFDDDNIRSLLQKVKIGIFEMPDEIKDPARNLLSRMLEKDPEKRITMPEILKHPFFISRPTRPIPGRLTVSPPSLNEVERPVNSENEIDQDIMGNLKTLWSGASDKEIINALLSKEKTWEKAIYHLLIKYRNKHLENYNMDENNDNNNHHHPQHENDSEAARDRRQARKAQSVNGSSPAKRKGVPPVTTSSNKPKLTPLGENDTIENTPTSRPQAPTPKKALGQPNVASQDSPIHSKIVSGNGKSTPGKSPIGPRPPMSNRNSTMETPTTLMSVPTTPTPAIVLQGPTPTKDMPPPDFIPSGTSSAQSSTNSRPRSEILSSPILPETPQLPPINAPVVPNQTLQHFFNEVAAQLNTMNIRSSVASGSSTTSSAILGTDYQAYLAYAAGAGVNLPNVLPSTVEEGAEQFADADDDETEADVASIHSTFTAVTSSVLGHGHNGSGGIVGGGQTSPLIGLGLGGPPPPSHGGRPGLYPLVTPQQSSVNQQRWSYASSTGSSHRGISNGSYPPMESPQIYSPQNVWDTQLPHPQSQPQGHYQHQHQVPHHILSSPQPPSVPVFQAERPAPAPPPRTANVNHNRPQPIHTASRPAPPPNNRTNTTESLLPRDTSYVIIDSSDTATDPSISSWSTKSSGFRAHRATDGFGMLKKKVKNVSIDPVPYGSSSSRGSNGNDLLGPPSATPSFASGSSSVGGGSMNGISPKRSWFNNLFSFKAPSFTLLAQDNISSTRDRVRRILNEQNIKVALVEIDGVRGLKCKLDEVREYGSASSHSASSSSSTSGQVVVSKGIRFKIEFSRANQSAGQNYNTLVTLTLEKGAQSTFKNVFSNLKSNIENSNPPRPQSIMMRSPQQPASATFGTMTPSHPQPLLSAPPIRYTSSAPTTPIVPSSPRFAGNNDYRSNLPMTPGSVQVPSSIRF</sequence>
<protein>
    <recommendedName>
        <fullName evidence="3">non-specific serine/threonine protein kinase</fullName>
        <ecNumber evidence="3">2.7.11.1</ecNumber>
    </recommendedName>
</protein>
<evidence type="ECO:0000256" key="5">
    <source>
        <dbReference type="ARBA" id="ARBA00022553"/>
    </source>
</evidence>
<evidence type="ECO:0000256" key="3">
    <source>
        <dbReference type="ARBA" id="ARBA00012513"/>
    </source>
</evidence>
<comment type="catalytic activity">
    <reaction evidence="11">
        <text>L-seryl-[protein] + ATP = O-phospho-L-seryl-[protein] + ADP + H(+)</text>
        <dbReference type="Rhea" id="RHEA:17989"/>
        <dbReference type="Rhea" id="RHEA-COMP:9863"/>
        <dbReference type="Rhea" id="RHEA-COMP:11604"/>
        <dbReference type="ChEBI" id="CHEBI:15378"/>
        <dbReference type="ChEBI" id="CHEBI:29999"/>
        <dbReference type="ChEBI" id="CHEBI:30616"/>
        <dbReference type="ChEBI" id="CHEBI:83421"/>
        <dbReference type="ChEBI" id="CHEBI:456216"/>
        <dbReference type="EC" id="2.7.11.1"/>
    </reaction>
</comment>
<dbReference type="RefSeq" id="XP_066072714.1">
    <property type="nucleotide sequence ID" value="XM_066216617.1"/>
</dbReference>
<evidence type="ECO:0000256" key="9">
    <source>
        <dbReference type="ARBA" id="ARBA00022840"/>
    </source>
</evidence>
<evidence type="ECO:0000256" key="13">
    <source>
        <dbReference type="SAM" id="MobiDB-lite"/>
    </source>
</evidence>
<reference evidence="15 16" key="1">
    <citation type="submission" date="2024-01" db="EMBL/GenBank/DDBJ databases">
        <title>Comparative genomics of Cryptococcus and Kwoniella reveals pathogenesis evolution and contrasting modes of karyotype evolution via chromosome fusion or intercentromeric recombination.</title>
        <authorList>
            <person name="Coelho M.A."/>
            <person name="David-Palma M."/>
            <person name="Shea T."/>
            <person name="Bowers K."/>
            <person name="McGinley-Smith S."/>
            <person name="Mohammad A.W."/>
            <person name="Gnirke A."/>
            <person name="Yurkov A.M."/>
            <person name="Nowrousian M."/>
            <person name="Sun S."/>
            <person name="Cuomo C.A."/>
            <person name="Heitman J."/>
        </authorList>
    </citation>
    <scope>NUCLEOTIDE SEQUENCE [LARGE SCALE GENOMIC DNA]</scope>
    <source>
        <strain evidence="15 16">CBS 6074</strain>
    </source>
</reference>
<dbReference type="GO" id="GO:0035556">
    <property type="term" value="P:intracellular signal transduction"/>
    <property type="evidence" value="ECO:0007669"/>
    <property type="project" value="TreeGrafter"/>
</dbReference>
<comment type="subcellular location">
    <subcellularLocation>
        <location evidence="1">Bud neck</location>
    </subcellularLocation>
</comment>
<feature type="compositionally biased region" description="Polar residues" evidence="13">
    <location>
        <begin position="733"/>
        <end position="761"/>
    </location>
</feature>
<dbReference type="PROSITE" id="PS00108">
    <property type="entry name" value="PROTEIN_KINASE_ST"/>
    <property type="match status" value="1"/>
</dbReference>
<feature type="region of interest" description="Disordered" evidence="13">
    <location>
        <begin position="696"/>
        <end position="857"/>
    </location>
</feature>
<feature type="compositionally biased region" description="Polar residues" evidence="13">
    <location>
        <begin position="769"/>
        <end position="792"/>
    </location>
</feature>
<evidence type="ECO:0000256" key="6">
    <source>
        <dbReference type="ARBA" id="ARBA00022679"/>
    </source>
</evidence>
<feature type="compositionally biased region" description="Polar residues" evidence="13">
    <location>
        <begin position="1150"/>
        <end position="1170"/>
    </location>
</feature>
<keyword evidence="7 12" id="KW-0547">Nucleotide-binding</keyword>
<gene>
    <name evidence="15" type="ORF">L201_000821</name>
</gene>
<keyword evidence="8" id="KW-0418">Kinase</keyword>
<dbReference type="GeneID" id="91091493"/>
<evidence type="ECO:0000256" key="2">
    <source>
        <dbReference type="ARBA" id="ARBA00010791"/>
    </source>
</evidence>
<dbReference type="InterPro" id="IPR011009">
    <property type="entry name" value="Kinase-like_dom_sf"/>
</dbReference>
<feature type="region of interest" description="Disordered" evidence="13">
    <location>
        <begin position="912"/>
        <end position="947"/>
    </location>
</feature>
<keyword evidence="16" id="KW-1185">Reference proteome</keyword>
<comment type="catalytic activity">
    <reaction evidence="10">
        <text>L-threonyl-[protein] + ATP = O-phospho-L-threonyl-[protein] + ADP + H(+)</text>
        <dbReference type="Rhea" id="RHEA:46608"/>
        <dbReference type="Rhea" id="RHEA-COMP:11060"/>
        <dbReference type="Rhea" id="RHEA-COMP:11605"/>
        <dbReference type="ChEBI" id="CHEBI:15378"/>
        <dbReference type="ChEBI" id="CHEBI:30013"/>
        <dbReference type="ChEBI" id="CHEBI:30616"/>
        <dbReference type="ChEBI" id="CHEBI:61977"/>
        <dbReference type="ChEBI" id="CHEBI:456216"/>
        <dbReference type="EC" id="2.7.11.1"/>
    </reaction>
</comment>
<dbReference type="PROSITE" id="PS50011">
    <property type="entry name" value="PROTEIN_KINASE_DOM"/>
    <property type="match status" value="1"/>
</dbReference>
<dbReference type="GO" id="GO:0005524">
    <property type="term" value="F:ATP binding"/>
    <property type="evidence" value="ECO:0007669"/>
    <property type="project" value="UniProtKB-UniRule"/>
</dbReference>
<feature type="compositionally biased region" description="Polar residues" evidence="13">
    <location>
        <begin position="1129"/>
        <end position="1139"/>
    </location>
</feature>
<feature type="compositionally biased region" description="Low complexity" evidence="13">
    <location>
        <begin position="555"/>
        <end position="568"/>
    </location>
</feature>
<dbReference type="Gene3D" id="1.10.510.10">
    <property type="entry name" value="Transferase(Phosphotransferase) domain 1"/>
    <property type="match status" value="1"/>
</dbReference>
<feature type="compositionally biased region" description="Low complexity" evidence="13">
    <location>
        <begin position="916"/>
        <end position="943"/>
    </location>
</feature>
<evidence type="ECO:0000256" key="10">
    <source>
        <dbReference type="ARBA" id="ARBA00047899"/>
    </source>
</evidence>
<evidence type="ECO:0000256" key="1">
    <source>
        <dbReference type="ARBA" id="ARBA00004266"/>
    </source>
</evidence>
<feature type="binding site" evidence="12">
    <location>
        <position position="76"/>
    </location>
    <ligand>
        <name>ATP</name>
        <dbReference type="ChEBI" id="CHEBI:30616"/>
    </ligand>
</feature>
<dbReference type="Proteomes" id="UP001355207">
    <property type="component" value="Chromosome 1"/>
</dbReference>
<proteinExistence type="inferred from homology"/>
<keyword evidence="9 12" id="KW-0067">ATP-binding</keyword>
<evidence type="ECO:0000256" key="4">
    <source>
        <dbReference type="ARBA" id="ARBA00022527"/>
    </source>
</evidence>
<organism evidence="15 16">
    <name type="scientific">Kwoniella dendrophila CBS 6074</name>
    <dbReference type="NCBI Taxonomy" id="1295534"/>
    <lineage>
        <taxon>Eukaryota</taxon>
        <taxon>Fungi</taxon>
        <taxon>Dikarya</taxon>
        <taxon>Basidiomycota</taxon>
        <taxon>Agaricomycotina</taxon>
        <taxon>Tremellomycetes</taxon>
        <taxon>Tremellales</taxon>
        <taxon>Cryptococcaceae</taxon>
        <taxon>Kwoniella</taxon>
    </lineage>
</organism>
<feature type="region of interest" description="Disordered" evidence="13">
    <location>
        <begin position="1086"/>
        <end position="1170"/>
    </location>
</feature>
<dbReference type="PANTHER" id="PTHR24346:SF110">
    <property type="entry name" value="NON-SPECIFIC SERINE_THREONINE PROTEIN KINASE"/>
    <property type="match status" value="1"/>
</dbReference>
<evidence type="ECO:0000256" key="7">
    <source>
        <dbReference type="ARBA" id="ARBA00022741"/>
    </source>
</evidence>
<evidence type="ECO:0000259" key="14">
    <source>
        <dbReference type="PROSITE" id="PS50011"/>
    </source>
</evidence>
<evidence type="ECO:0000256" key="12">
    <source>
        <dbReference type="PROSITE-ProRule" id="PRU10141"/>
    </source>
</evidence>
<accession>A0AAX4JKL8</accession>
<dbReference type="CDD" id="cd14081">
    <property type="entry name" value="STKc_BRSK1_2"/>
    <property type="match status" value="1"/>
</dbReference>
<keyword evidence="6" id="KW-0808">Transferase</keyword>
<dbReference type="InterPro" id="IPR008271">
    <property type="entry name" value="Ser/Thr_kinase_AS"/>
</dbReference>
<keyword evidence="4" id="KW-0723">Serine/threonine-protein kinase</keyword>
<feature type="domain" description="Protein kinase" evidence="14">
    <location>
        <begin position="47"/>
        <end position="311"/>
    </location>
</feature>
<feature type="compositionally biased region" description="Gly residues" evidence="13">
    <location>
        <begin position="696"/>
        <end position="705"/>
    </location>
</feature>
<dbReference type="GO" id="GO:0005940">
    <property type="term" value="C:septin ring"/>
    <property type="evidence" value="ECO:0007669"/>
    <property type="project" value="UniProtKB-ARBA"/>
</dbReference>
<feature type="region of interest" description="Disordered" evidence="13">
    <location>
        <begin position="1"/>
        <end position="41"/>
    </location>
</feature>
<dbReference type="PROSITE" id="PS00107">
    <property type="entry name" value="PROTEIN_KINASE_ATP"/>
    <property type="match status" value="1"/>
</dbReference>
<dbReference type="FunFam" id="1.10.510.10:FF:000394">
    <property type="entry name" value="Serine/threonine-protein kinase HSL1"/>
    <property type="match status" value="1"/>
</dbReference>
<feature type="compositionally biased region" description="Polar residues" evidence="13">
    <location>
        <begin position="514"/>
        <end position="531"/>
    </location>
</feature>
<dbReference type="InterPro" id="IPR017441">
    <property type="entry name" value="Protein_kinase_ATP_BS"/>
</dbReference>
<evidence type="ECO:0000313" key="15">
    <source>
        <dbReference type="EMBL" id="WWC85951.1"/>
    </source>
</evidence>
<dbReference type="InterPro" id="IPR000719">
    <property type="entry name" value="Prot_kinase_dom"/>
</dbReference>
<evidence type="ECO:0000256" key="8">
    <source>
        <dbReference type="ARBA" id="ARBA00022777"/>
    </source>
</evidence>
<feature type="compositionally biased region" description="Polar residues" evidence="13">
    <location>
        <begin position="460"/>
        <end position="469"/>
    </location>
</feature>
<dbReference type="Pfam" id="PF00069">
    <property type="entry name" value="Pkinase"/>
    <property type="match status" value="1"/>
</dbReference>
<feature type="compositionally biased region" description="Basic and acidic residues" evidence="13">
    <location>
        <begin position="408"/>
        <end position="419"/>
    </location>
</feature>
<feature type="compositionally biased region" description="Low complexity" evidence="13">
    <location>
        <begin position="12"/>
        <end position="22"/>
    </location>
</feature>
<name>A0AAX4JKL8_9TREE</name>
<dbReference type="SMART" id="SM00220">
    <property type="entry name" value="S_TKc"/>
    <property type="match status" value="1"/>
</dbReference>
<feature type="region of interest" description="Disordered" evidence="13">
    <location>
        <begin position="394"/>
        <end position="588"/>
    </location>
</feature>
<keyword evidence="5" id="KW-0597">Phosphoprotein</keyword>
<dbReference type="GO" id="GO:0005935">
    <property type="term" value="C:cellular bud neck"/>
    <property type="evidence" value="ECO:0007669"/>
    <property type="project" value="UniProtKB-SubCell"/>
</dbReference>
<dbReference type="PANTHER" id="PTHR24346">
    <property type="entry name" value="MAP/MICROTUBULE AFFINITY-REGULATING KINASE"/>
    <property type="match status" value="1"/>
</dbReference>
<dbReference type="AlphaFoldDB" id="A0AAX4JKL8"/>
<evidence type="ECO:0000256" key="11">
    <source>
        <dbReference type="ARBA" id="ARBA00048679"/>
    </source>
</evidence>
<dbReference type="GO" id="GO:0004674">
    <property type="term" value="F:protein serine/threonine kinase activity"/>
    <property type="evidence" value="ECO:0007669"/>
    <property type="project" value="UniProtKB-KW"/>
</dbReference>
<dbReference type="SUPFAM" id="SSF56112">
    <property type="entry name" value="Protein kinase-like (PK-like)"/>
    <property type="match status" value="1"/>
</dbReference>
<feature type="compositionally biased region" description="Polar residues" evidence="13">
    <location>
        <begin position="1101"/>
        <end position="1116"/>
    </location>
</feature>
<dbReference type="EC" id="2.7.11.1" evidence="3"/>
<evidence type="ECO:0000313" key="16">
    <source>
        <dbReference type="Proteomes" id="UP001355207"/>
    </source>
</evidence>
<comment type="similarity">
    <text evidence="2">Belongs to the protein kinase superfamily. CAMK Ser/Thr protein kinase family. NIM1 subfamily.</text>
</comment>
<dbReference type="EMBL" id="CP144098">
    <property type="protein sequence ID" value="WWC85951.1"/>
    <property type="molecule type" value="Genomic_DNA"/>
</dbReference>